<protein>
    <submittedName>
        <fullName evidence="5">Alpha/beta fold hydrolase</fullName>
    </submittedName>
</protein>
<organism evidence="5 6">
    <name type="scientific">Amycolatopsis rhabdoformis</name>
    <dbReference type="NCBI Taxonomy" id="1448059"/>
    <lineage>
        <taxon>Bacteria</taxon>
        <taxon>Bacillati</taxon>
        <taxon>Actinomycetota</taxon>
        <taxon>Actinomycetes</taxon>
        <taxon>Pseudonocardiales</taxon>
        <taxon>Pseudonocardiaceae</taxon>
        <taxon>Amycolatopsis</taxon>
    </lineage>
</organism>
<reference evidence="5 6" key="1">
    <citation type="journal article" date="2015" name="Int. J. Syst. Evol. Microbiol.">
        <title>Amycolatopsis rhabdoformis sp. nov., an actinomycete isolated from a tropical forest soil.</title>
        <authorList>
            <person name="Souza W.R."/>
            <person name="Silva R.E."/>
            <person name="Goodfellow M."/>
            <person name="Busarakam K."/>
            <person name="Figueiro F.S."/>
            <person name="Ferreira D."/>
            <person name="Rodrigues-Filho E."/>
            <person name="Moraes L.A.B."/>
            <person name="Zucchi T.D."/>
        </authorList>
    </citation>
    <scope>NUCLEOTIDE SEQUENCE [LARGE SCALE GENOMIC DNA]</scope>
    <source>
        <strain evidence="5 6">NCIMB 14900</strain>
    </source>
</reference>
<evidence type="ECO:0000256" key="3">
    <source>
        <dbReference type="SAM" id="MobiDB-lite"/>
    </source>
</evidence>
<dbReference type="PANTHER" id="PTHR11487">
    <property type="entry name" value="THIOESTERASE"/>
    <property type="match status" value="1"/>
</dbReference>
<dbReference type="SMART" id="SM00824">
    <property type="entry name" value="PKS_TE"/>
    <property type="match status" value="1"/>
</dbReference>
<dbReference type="Gene3D" id="3.40.50.1820">
    <property type="entry name" value="alpha/beta hydrolase"/>
    <property type="match status" value="1"/>
</dbReference>
<evidence type="ECO:0000256" key="1">
    <source>
        <dbReference type="ARBA" id="ARBA00007169"/>
    </source>
</evidence>
<proteinExistence type="inferred from homology"/>
<keyword evidence="6" id="KW-1185">Reference proteome</keyword>
<gene>
    <name evidence="5" type="ORF">VSH64_12405</name>
</gene>
<dbReference type="InterPro" id="IPR020802">
    <property type="entry name" value="TesA-like"/>
</dbReference>
<dbReference type="Proteomes" id="UP001330812">
    <property type="component" value="Chromosome"/>
</dbReference>
<dbReference type="PANTHER" id="PTHR11487:SF0">
    <property type="entry name" value="S-ACYL FATTY ACID SYNTHASE THIOESTERASE, MEDIUM CHAIN"/>
    <property type="match status" value="1"/>
</dbReference>
<evidence type="ECO:0000259" key="4">
    <source>
        <dbReference type="SMART" id="SM00824"/>
    </source>
</evidence>
<feature type="region of interest" description="Disordered" evidence="3">
    <location>
        <begin position="1"/>
        <end position="21"/>
    </location>
</feature>
<evidence type="ECO:0000256" key="2">
    <source>
        <dbReference type="ARBA" id="ARBA00022801"/>
    </source>
</evidence>
<dbReference type="GO" id="GO:0016787">
    <property type="term" value="F:hydrolase activity"/>
    <property type="evidence" value="ECO:0007669"/>
    <property type="project" value="UniProtKB-KW"/>
</dbReference>
<evidence type="ECO:0000313" key="6">
    <source>
        <dbReference type="Proteomes" id="UP001330812"/>
    </source>
</evidence>
<sequence length="265" mass="28669">MNTPAAVNGTRTGTGKPGLDPALWLRRFRPAQGAPRRLVCFPHAGGSASFYHPVAATHTPGTDVVVLQYPARQDRRREPAITDIDAYAEAVADVLTTQPPKPTIYFGHSMGAVIAYETALLLAGTAHAPASLVVSGRRAPATTRDERVHERDDAGLLAELKRLNGTDSSLLDNDEILKMTLPSLRSDYRAIETYPTRPGRPLACPILSLVGDTDPKATPEEAGRWREHTSADFRLRTFPGGHFFLTTAAAEVNAELARELDGLKS</sequence>
<comment type="similarity">
    <text evidence="1">Belongs to the thioesterase family.</text>
</comment>
<feature type="domain" description="Thioesterase TesA-like" evidence="4">
    <location>
        <begin position="39"/>
        <end position="256"/>
    </location>
</feature>
<dbReference type="SUPFAM" id="SSF53474">
    <property type="entry name" value="alpha/beta-Hydrolases"/>
    <property type="match status" value="1"/>
</dbReference>
<dbReference type="Pfam" id="PF00975">
    <property type="entry name" value="Thioesterase"/>
    <property type="match status" value="1"/>
</dbReference>
<name>A0ABZ1IFG6_9PSEU</name>
<dbReference type="InterPro" id="IPR029058">
    <property type="entry name" value="AB_hydrolase_fold"/>
</dbReference>
<feature type="compositionally biased region" description="Polar residues" evidence="3">
    <location>
        <begin position="1"/>
        <end position="13"/>
    </location>
</feature>
<evidence type="ECO:0000313" key="5">
    <source>
        <dbReference type="EMBL" id="WSE32908.1"/>
    </source>
</evidence>
<accession>A0ABZ1IFG6</accession>
<dbReference type="EMBL" id="CP142149">
    <property type="protein sequence ID" value="WSE32908.1"/>
    <property type="molecule type" value="Genomic_DNA"/>
</dbReference>
<dbReference type="InterPro" id="IPR012223">
    <property type="entry name" value="TEII"/>
</dbReference>
<dbReference type="RefSeq" id="WP_326835715.1">
    <property type="nucleotide sequence ID" value="NZ_CP142149.1"/>
</dbReference>
<dbReference type="InterPro" id="IPR001031">
    <property type="entry name" value="Thioesterase"/>
</dbReference>
<keyword evidence="2 5" id="KW-0378">Hydrolase</keyword>